<organism evidence="2 3">
    <name type="scientific">Ancylostoma ceylanicum</name>
    <dbReference type="NCBI Taxonomy" id="53326"/>
    <lineage>
        <taxon>Eukaryota</taxon>
        <taxon>Metazoa</taxon>
        <taxon>Ecdysozoa</taxon>
        <taxon>Nematoda</taxon>
        <taxon>Chromadorea</taxon>
        <taxon>Rhabditida</taxon>
        <taxon>Rhabditina</taxon>
        <taxon>Rhabditomorpha</taxon>
        <taxon>Strongyloidea</taxon>
        <taxon>Ancylostomatidae</taxon>
        <taxon>Ancylostomatinae</taxon>
        <taxon>Ancylostoma</taxon>
    </lineage>
</organism>
<protein>
    <submittedName>
        <fullName evidence="2">Uncharacterized protein</fullName>
    </submittedName>
</protein>
<name>A0A016V7Z9_9BILA</name>
<keyword evidence="3" id="KW-1185">Reference proteome</keyword>
<dbReference type="EMBL" id="JARK01001352">
    <property type="protein sequence ID" value="EYC22863.1"/>
    <property type="molecule type" value="Genomic_DNA"/>
</dbReference>
<dbReference type="Proteomes" id="UP000024635">
    <property type="component" value="Unassembled WGS sequence"/>
</dbReference>
<evidence type="ECO:0000256" key="1">
    <source>
        <dbReference type="SAM" id="MobiDB-lite"/>
    </source>
</evidence>
<evidence type="ECO:0000313" key="2">
    <source>
        <dbReference type="EMBL" id="EYC22863.1"/>
    </source>
</evidence>
<accession>A0A016V7Z9</accession>
<proteinExistence type="predicted"/>
<dbReference type="OrthoDB" id="5856915at2759"/>
<comment type="caution">
    <text evidence="2">The sequence shown here is derived from an EMBL/GenBank/DDBJ whole genome shotgun (WGS) entry which is preliminary data.</text>
</comment>
<feature type="region of interest" description="Disordered" evidence="1">
    <location>
        <begin position="1"/>
        <end position="22"/>
    </location>
</feature>
<sequence>MTPPVSIFDSEQLNQQSTQAQDDGCGMISLSHIVPSLDWRFRYQPTFREDKPSHCIAGTLCHDYKGMPVVFQPQGANRSRTCTLDGCSVKVPPIQMPNSLFDPGLDIEMRWEGWTSCDGNVPAQRREAHCFLMPRPGFTVDEDLEELASNIDEFKWMVKLGQLVHSESLRKKGVRLNRQKTVREAPSRAGGCDVVAGCRGPFTLLLWSARTVLLPVSAVSAHHHGKSRANGSPQHLQAAKPYPRQAMIYMANFSLHFGVTETMMSYLDDLQKVREEVPSVSVRFSAVF</sequence>
<gene>
    <name evidence="2" type="primary">Acey_s0016.g2992</name>
    <name evidence="2" type="ORF">Y032_0016g2992</name>
</gene>
<dbReference type="AlphaFoldDB" id="A0A016V7Z9"/>
<reference evidence="3" key="1">
    <citation type="journal article" date="2015" name="Nat. Genet.">
        <title>The genome and transcriptome of the zoonotic hookworm Ancylostoma ceylanicum identify infection-specific gene families.</title>
        <authorList>
            <person name="Schwarz E.M."/>
            <person name="Hu Y."/>
            <person name="Antoshechkin I."/>
            <person name="Miller M.M."/>
            <person name="Sternberg P.W."/>
            <person name="Aroian R.V."/>
        </authorList>
    </citation>
    <scope>NUCLEOTIDE SEQUENCE</scope>
    <source>
        <strain evidence="3">HY135</strain>
    </source>
</reference>
<feature type="compositionally biased region" description="Polar residues" evidence="1">
    <location>
        <begin position="9"/>
        <end position="21"/>
    </location>
</feature>
<evidence type="ECO:0000313" key="3">
    <source>
        <dbReference type="Proteomes" id="UP000024635"/>
    </source>
</evidence>